<dbReference type="Pfam" id="PF02643">
    <property type="entry name" value="DUF192"/>
    <property type="match status" value="1"/>
</dbReference>
<accession>A0A1F5E8P1</accession>
<protein>
    <recommendedName>
        <fullName evidence="4">DUF192 domain-containing protein</fullName>
    </recommendedName>
</protein>
<dbReference type="InterPro" id="IPR038695">
    <property type="entry name" value="Saro_0823-like_sf"/>
</dbReference>
<dbReference type="STRING" id="1797457.A2160_03515"/>
<evidence type="ECO:0000256" key="1">
    <source>
        <dbReference type="SAM" id="SignalP"/>
    </source>
</evidence>
<evidence type="ECO:0008006" key="4">
    <source>
        <dbReference type="Google" id="ProtNLM"/>
    </source>
</evidence>
<comment type="caution">
    <text evidence="2">The sequence shown here is derived from an EMBL/GenBank/DDBJ whole genome shotgun (WGS) entry which is preliminary data.</text>
</comment>
<reference evidence="2 3" key="1">
    <citation type="journal article" date="2016" name="Nat. Commun.">
        <title>Thousands of microbial genomes shed light on interconnected biogeochemical processes in an aquifer system.</title>
        <authorList>
            <person name="Anantharaman K."/>
            <person name="Brown C.T."/>
            <person name="Hug L.A."/>
            <person name="Sharon I."/>
            <person name="Castelle C.J."/>
            <person name="Probst A.J."/>
            <person name="Thomas B.C."/>
            <person name="Singh A."/>
            <person name="Wilkins M.J."/>
            <person name="Karaoz U."/>
            <person name="Brodie E.L."/>
            <person name="Williams K.H."/>
            <person name="Hubbard S.S."/>
            <person name="Banfield J.F."/>
        </authorList>
    </citation>
    <scope>NUCLEOTIDE SEQUENCE [LARGE SCALE GENOMIC DNA]</scope>
</reference>
<organism evidence="2 3">
    <name type="scientific">Candidatus Beckwithbacteria bacterium RBG_13_42_9</name>
    <dbReference type="NCBI Taxonomy" id="1797457"/>
    <lineage>
        <taxon>Bacteria</taxon>
        <taxon>Candidatus Beckwithiibacteriota</taxon>
    </lineage>
</organism>
<feature type="signal peptide" evidence="1">
    <location>
        <begin position="1"/>
        <end position="30"/>
    </location>
</feature>
<dbReference type="PANTHER" id="PTHR37953">
    <property type="entry name" value="UPF0127 PROTEIN MJ1496"/>
    <property type="match status" value="1"/>
</dbReference>
<keyword evidence="1" id="KW-0732">Signal</keyword>
<dbReference type="Gene3D" id="2.60.120.1140">
    <property type="entry name" value="Protein of unknown function DUF192"/>
    <property type="match status" value="1"/>
</dbReference>
<dbReference type="EMBL" id="MEZK01000005">
    <property type="protein sequence ID" value="OGD63721.1"/>
    <property type="molecule type" value="Genomic_DNA"/>
</dbReference>
<feature type="chain" id="PRO_5009518297" description="DUF192 domain-containing protein" evidence="1">
    <location>
        <begin position="31"/>
        <end position="172"/>
    </location>
</feature>
<gene>
    <name evidence="2" type="ORF">A2160_03515</name>
</gene>
<evidence type="ECO:0000313" key="2">
    <source>
        <dbReference type="EMBL" id="OGD63721.1"/>
    </source>
</evidence>
<dbReference type="Proteomes" id="UP000177006">
    <property type="component" value="Unassembled WGS sequence"/>
</dbReference>
<evidence type="ECO:0000313" key="3">
    <source>
        <dbReference type="Proteomes" id="UP000177006"/>
    </source>
</evidence>
<sequence length="172" mass="19023">MKALPKKIFIFCLFAGICLILLALSTKSVAGPFVSSQNPRKSVAANPNLPQITINNTTLNLELAKTEAQKEKGLGEHKPLTENEGMLFVYSPPEQVSFWMKDMTFPIDIIYISDGKVMQISPSVLPPPAHTPLKNLKTYHSQKPVDYVLETSAGWCEKNQVQIGNVAILENI</sequence>
<proteinExistence type="predicted"/>
<dbReference type="InterPro" id="IPR003795">
    <property type="entry name" value="DUF192"/>
</dbReference>
<name>A0A1F5E8P1_9BACT</name>
<dbReference type="PANTHER" id="PTHR37953:SF1">
    <property type="entry name" value="UPF0127 PROTEIN MJ1496"/>
    <property type="match status" value="1"/>
</dbReference>
<dbReference type="AlphaFoldDB" id="A0A1F5E8P1"/>